<keyword evidence="2" id="KW-1185">Reference proteome</keyword>
<name>A0ACC5ZTM3_9RHOB</name>
<reference evidence="1" key="1">
    <citation type="submission" date="2022-06" db="EMBL/GenBank/DDBJ databases">
        <title>Lutimaribacter sp. EGI FJ00013, a novel bacterium isolated from a salt lake sediment enrichment.</title>
        <authorList>
            <person name="Gao L."/>
            <person name="Fang B.-Z."/>
            <person name="Li W.-J."/>
        </authorList>
    </citation>
    <scope>NUCLEOTIDE SEQUENCE</scope>
    <source>
        <strain evidence="1">EGI FJ00013</strain>
    </source>
</reference>
<protein>
    <submittedName>
        <fullName evidence="1">Uncharacterized protein</fullName>
    </submittedName>
</protein>
<comment type="caution">
    <text evidence="1">The sequence shown here is derived from an EMBL/GenBank/DDBJ whole genome shotgun (WGS) entry which is preliminary data.</text>
</comment>
<proteinExistence type="predicted"/>
<sequence>MVHDSKTAKTASATDDIEAISQQLTALREEMTKLGETVSGIAGRRGSNLATDIAEGFDEARHYAERKGRSAEDQLEASVAAHPFVTIGLAVATGFLVGTLSRR</sequence>
<dbReference type="Proteomes" id="UP001203036">
    <property type="component" value="Unassembled WGS sequence"/>
</dbReference>
<organism evidence="1 2">
    <name type="scientific">Lutimaribacter degradans</name>
    <dbReference type="NCBI Taxonomy" id="2945989"/>
    <lineage>
        <taxon>Bacteria</taxon>
        <taxon>Pseudomonadati</taxon>
        <taxon>Pseudomonadota</taxon>
        <taxon>Alphaproteobacteria</taxon>
        <taxon>Rhodobacterales</taxon>
        <taxon>Roseobacteraceae</taxon>
        <taxon>Lutimaribacter</taxon>
    </lineage>
</organism>
<evidence type="ECO:0000313" key="1">
    <source>
        <dbReference type="EMBL" id="MCM2561698.1"/>
    </source>
</evidence>
<gene>
    <name evidence="1" type="ORF">M8744_06030</name>
</gene>
<dbReference type="EMBL" id="JAMQGO010000002">
    <property type="protein sequence ID" value="MCM2561698.1"/>
    <property type="molecule type" value="Genomic_DNA"/>
</dbReference>
<accession>A0ACC5ZTM3</accession>
<evidence type="ECO:0000313" key="2">
    <source>
        <dbReference type="Proteomes" id="UP001203036"/>
    </source>
</evidence>